<feature type="transmembrane region" description="Helical" evidence="6">
    <location>
        <begin position="275"/>
        <end position="301"/>
    </location>
</feature>
<dbReference type="RefSeq" id="WP_162355661.1">
    <property type="nucleotide sequence ID" value="NZ_CP048209.1"/>
</dbReference>
<evidence type="ECO:0000256" key="6">
    <source>
        <dbReference type="SAM" id="Phobius"/>
    </source>
</evidence>
<dbReference type="EMBL" id="CP048209">
    <property type="protein sequence ID" value="QHT59595.1"/>
    <property type="molecule type" value="Genomic_DNA"/>
</dbReference>
<reference evidence="8 9" key="1">
    <citation type="submission" date="2020-01" db="EMBL/GenBank/DDBJ databases">
        <title>Paenibacillus sp. nov., isolated from tomato rhizosphere.</title>
        <authorList>
            <person name="Weon H.-Y."/>
            <person name="Lee S.A."/>
        </authorList>
    </citation>
    <scope>NUCLEOTIDE SEQUENCE [LARGE SCALE GENOMIC DNA]</scope>
    <source>
        <strain evidence="8 9">12200R-189</strain>
    </source>
</reference>
<proteinExistence type="predicted"/>
<evidence type="ECO:0000256" key="2">
    <source>
        <dbReference type="ARBA" id="ARBA00022741"/>
    </source>
</evidence>
<dbReference type="Pfam" id="PF02518">
    <property type="entry name" value="HATPase_c"/>
    <property type="match status" value="1"/>
</dbReference>
<dbReference type="GO" id="GO:0000155">
    <property type="term" value="F:phosphorelay sensor kinase activity"/>
    <property type="evidence" value="ECO:0007669"/>
    <property type="project" value="InterPro"/>
</dbReference>
<dbReference type="InterPro" id="IPR003594">
    <property type="entry name" value="HATPase_dom"/>
</dbReference>
<accession>A0A6C0G453</accession>
<dbReference type="PROSITE" id="PS50109">
    <property type="entry name" value="HIS_KIN"/>
    <property type="match status" value="1"/>
</dbReference>
<dbReference type="Gene3D" id="3.30.565.10">
    <property type="entry name" value="Histidine kinase-like ATPase, C-terminal domain"/>
    <property type="match status" value="1"/>
</dbReference>
<evidence type="ECO:0000256" key="5">
    <source>
        <dbReference type="ARBA" id="ARBA00023012"/>
    </source>
</evidence>
<keyword evidence="1" id="KW-0808">Transferase</keyword>
<evidence type="ECO:0000256" key="4">
    <source>
        <dbReference type="ARBA" id="ARBA00022840"/>
    </source>
</evidence>
<keyword evidence="2" id="KW-0547">Nucleotide-binding</keyword>
<organism evidence="8 9">
    <name type="scientific">Paenibacillus lycopersici</name>
    <dbReference type="NCBI Taxonomy" id="2704462"/>
    <lineage>
        <taxon>Bacteria</taxon>
        <taxon>Bacillati</taxon>
        <taxon>Bacillota</taxon>
        <taxon>Bacilli</taxon>
        <taxon>Bacillales</taxon>
        <taxon>Paenibacillaceae</taxon>
        <taxon>Paenibacillus</taxon>
    </lineage>
</organism>
<dbReference type="InterPro" id="IPR036890">
    <property type="entry name" value="HATPase_C_sf"/>
</dbReference>
<keyword evidence="4" id="KW-0067">ATP-binding</keyword>
<keyword evidence="3" id="KW-0418">Kinase</keyword>
<dbReference type="PANTHER" id="PTHR34220:SF7">
    <property type="entry name" value="SENSOR HISTIDINE KINASE YPDA"/>
    <property type="match status" value="1"/>
</dbReference>
<dbReference type="InterPro" id="IPR010559">
    <property type="entry name" value="Sig_transdc_His_kin_internal"/>
</dbReference>
<dbReference type="SMART" id="SM00387">
    <property type="entry name" value="HATPase_c"/>
    <property type="match status" value="1"/>
</dbReference>
<dbReference type="KEGG" id="plyc:GXP70_06270"/>
<dbReference type="GO" id="GO:0005524">
    <property type="term" value="F:ATP binding"/>
    <property type="evidence" value="ECO:0007669"/>
    <property type="project" value="UniProtKB-KW"/>
</dbReference>
<feature type="domain" description="Histidine kinase" evidence="7">
    <location>
        <begin position="455"/>
        <end position="568"/>
    </location>
</feature>
<dbReference type="InterPro" id="IPR005467">
    <property type="entry name" value="His_kinase_dom"/>
</dbReference>
<dbReference type="PANTHER" id="PTHR34220">
    <property type="entry name" value="SENSOR HISTIDINE KINASE YPDA"/>
    <property type="match status" value="1"/>
</dbReference>
<evidence type="ECO:0000256" key="3">
    <source>
        <dbReference type="ARBA" id="ARBA00022777"/>
    </source>
</evidence>
<keyword evidence="6" id="KW-1133">Transmembrane helix</keyword>
<dbReference type="AlphaFoldDB" id="A0A6C0G453"/>
<dbReference type="Pfam" id="PF06580">
    <property type="entry name" value="His_kinase"/>
    <property type="match status" value="1"/>
</dbReference>
<keyword evidence="9" id="KW-1185">Reference proteome</keyword>
<dbReference type="Proteomes" id="UP000476064">
    <property type="component" value="Chromosome"/>
</dbReference>
<dbReference type="GO" id="GO:0016020">
    <property type="term" value="C:membrane"/>
    <property type="evidence" value="ECO:0007669"/>
    <property type="project" value="InterPro"/>
</dbReference>
<keyword evidence="5" id="KW-0902">Two-component regulatory system</keyword>
<name>A0A6C0G453_9BACL</name>
<gene>
    <name evidence="8" type="ORF">GXP70_06270</name>
</gene>
<evidence type="ECO:0000259" key="7">
    <source>
        <dbReference type="PROSITE" id="PS50109"/>
    </source>
</evidence>
<dbReference type="SUPFAM" id="SSF55874">
    <property type="entry name" value="ATPase domain of HSP90 chaperone/DNA topoisomerase II/histidine kinase"/>
    <property type="match status" value="1"/>
</dbReference>
<dbReference type="InterPro" id="IPR050640">
    <property type="entry name" value="Bact_2-comp_sensor_kinase"/>
</dbReference>
<evidence type="ECO:0000313" key="8">
    <source>
        <dbReference type="EMBL" id="QHT59595.1"/>
    </source>
</evidence>
<evidence type="ECO:0000256" key="1">
    <source>
        <dbReference type="ARBA" id="ARBA00022679"/>
    </source>
</evidence>
<evidence type="ECO:0000313" key="9">
    <source>
        <dbReference type="Proteomes" id="UP000476064"/>
    </source>
</evidence>
<keyword evidence="6" id="KW-0472">Membrane</keyword>
<keyword evidence="6" id="KW-0812">Transmembrane</keyword>
<sequence length="568" mass="64566">MFVPMARRVYRATPNLQYRQRIMLVILLFTLLPVIAAAAVALPLYKHYAYDRFVRVQTEQARKSVDGVERIYQSSIQKLVFLNNNPVLMRMLNEDYRADLAGYLDIANQVNSLMRALESDHTNGAVRVYGLKDSLYSSEYVKRADLLDRRILNDAIGLADNRILSRVTADPLNGDPDLSLFGTIADLGQTVAITEMKVPFDTLYRLFDYDIAYDGFILYASKDKLYPLNAGTAVPAMPPNPARYRIVTFAFNGSEDRFMLYLDRGVMFRQFLKQLIMPVLLLVAFVCAIYFSVKAVSFILTKRLSDLMKRMSMDIRLSKDEAIGNLRIEDEFGLIDRRFQYLVQEIREHYNEMSESRIQQQTLEAELLQVHLNPHFLYNTLSAIKWSFPDERLASVVDSLVSYYRIFLNKGQSRLSLQRELEMVRNYLDIQKFAYQSDFAYDIEAAPDVLQQPVIKNMVQPIVENAILHGINGLEGGGRIRIRAFRAQEGCRIVIEDNGVGMSEEQLRRLTDMAPAHGEGEAAAMPGGYGIYNIRQRLALYYGAGASVDVRSEPGAGTTVTLTIPEAP</sequence>
<protein>
    <recommendedName>
        <fullName evidence="7">Histidine kinase domain-containing protein</fullName>
    </recommendedName>
</protein>